<evidence type="ECO:0000256" key="2">
    <source>
        <dbReference type="ARBA" id="ARBA00022670"/>
    </source>
</evidence>
<evidence type="ECO:0000256" key="3">
    <source>
        <dbReference type="ARBA" id="ARBA00022801"/>
    </source>
</evidence>
<accession>A0A1G2KS79</accession>
<evidence type="ECO:0000256" key="1">
    <source>
        <dbReference type="ARBA" id="ARBA00008683"/>
    </source>
</evidence>
<keyword evidence="4" id="KW-0720">Serine protease</keyword>
<protein>
    <recommendedName>
        <fullName evidence="5">Peptidase S49 domain-containing protein</fullName>
    </recommendedName>
</protein>
<dbReference type="CDD" id="cd07023">
    <property type="entry name" value="S49_Sppa_N_C"/>
    <property type="match status" value="1"/>
</dbReference>
<dbReference type="Pfam" id="PF01343">
    <property type="entry name" value="Peptidase_S49"/>
    <property type="match status" value="1"/>
</dbReference>
<comment type="caution">
    <text evidence="6">The sequence shown here is derived from an EMBL/GenBank/DDBJ whole genome shotgun (WGS) entry which is preliminary data.</text>
</comment>
<reference evidence="6 7" key="1">
    <citation type="journal article" date="2016" name="Nat. Commun.">
        <title>Thousands of microbial genomes shed light on interconnected biogeochemical processes in an aquifer system.</title>
        <authorList>
            <person name="Anantharaman K."/>
            <person name="Brown C.T."/>
            <person name="Hug L.A."/>
            <person name="Sharon I."/>
            <person name="Castelle C.J."/>
            <person name="Probst A.J."/>
            <person name="Thomas B.C."/>
            <person name="Singh A."/>
            <person name="Wilkins M.J."/>
            <person name="Karaoz U."/>
            <person name="Brodie E.L."/>
            <person name="Williams K.H."/>
            <person name="Hubbard S.S."/>
            <person name="Banfield J.F."/>
        </authorList>
    </citation>
    <scope>NUCLEOTIDE SEQUENCE [LARGE SCALE GENOMIC DNA]</scope>
</reference>
<dbReference type="SUPFAM" id="SSF52096">
    <property type="entry name" value="ClpP/crotonase"/>
    <property type="match status" value="1"/>
</dbReference>
<dbReference type="Proteomes" id="UP000177811">
    <property type="component" value="Unassembled WGS sequence"/>
</dbReference>
<dbReference type="InterPro" id="IPR047272">
    <property type="entry name" value="S49_SppA_C"/>
</dbReference>
<dbReference type="EMBL" id="MHQL01000045">
    <property type="protein sequence ID" value="OHA02124.1"/>
    <property type="molecule type" value="Genomic_DNA"/>
</dbReference>
<dbReference type="PANTHER" id="PTHR33209">
    <property type="entry name" value="PROTEASE 4"/>
    <property type="match status" value="1"/>
</dbReference>
<dbReference type="InterPro" id="IPR002142">
    <property type="entry name" value="Peptidase_S49"/>
</dbReference>
<dbReference type="Gene3D" id="3.90.226.10">
    <property type="entry name" value="2-enoyl-CoA Hydratase, Chain A, domain 1"/>
    <property type="match status" value="1"/>
</dbReference>
<evidence type="ECO:0000256" key="4">
    <source>
        <dbReference type="ARBA" id="ARBA00022825"/>
    </source>
</evidence>
<dbReference type="AlphaFoldDB" id="A0A1G2KS79"/>
<proteinExistence type="inferred from homology"/>
<dbReference type="GO" id="GO:0008236">
    <property type="term" value="F:serine-type peptidase activity"/>
    <property type="evidence" value="ECO:0007669"/>
    <property type="project" value="UniProtKB-KW"/>
</dbReference>
<organism evidence="6 7">
    <name type="scientific">Candidatus Sungbacteria bacterium RIFCSPHIGHO2_02_FULL_51_29</name>
    <dbReference type="NCBI Taxonomy" id="1802273"/>
    <lineage>
        <taxon>Bacteria</taxon>
        <taxon>Candidatus Sungiibacteriota</taxon>
    </lineage>
</organism>
<evidence type="ECO:0000313" key="7">
    <source>
        <dbReference type="Proteomes" id="UP000177811"/>
    </source>
</evidence>
<name>A0A1G2KS79_9BACT</name>
<sequence length="274" mass="29298">MYGTIGVIAFVLGIIVMQLSRSDDVGSRGISGADSCNVALIRAQGQLYTYTWLAPAGSEENSGNSPGLAISAEDIVRQISNANQDPAIEAVVLQVDSTGGSVVAGEEIANELRRVSKPSVALIRAEGLSAAYWAASGAKTIFASGNSEVGHIGVTASYVDQARFNEREGYTFHTLSTGKYKDIFNTSKPLPEYERVEIMAGLRVMMDNFIKAISVNRNIPEDAIGDDIRSATVFTGPEAIEAKLVDYIGDREDVRAFLAKGLGKDPADITFCDY</sequence>
<evidence type="ECO:0000313" key="6">
    <source>
        <dbReference type="EMBL" id="OHA02124.1"/>
    </source>
</evidence>
<evidence type="ECO:0000259" key="5">
    <source>
        <dbReference type="Pfam" id="PF01343"/>
    </source>
</evidence>
<comment type="similarity">
    <text evidence="1">Belongs to the peptidase S49 family.</text>
</comment>
<keyword evidence="2" id="KW-0645">Protease</keyword>
<gene>
    <name evidence="6" type="ORF">A3C16_04920</name>
</gene>
<keyword evidence="3" id="KW-0378">Hydrolase</keyword>
<dbReference type="PANTHER" id="PTHR33209:SF1">
    <property type="entry name" value="PEPTIDASE S49 DOMAIN-CONTAINING PROTEIN"/>
    <property type="match status" value="1"/>
</dbReference>
<dbReference type="GO" id="GO:0006508">
    <property type="term" value="P:proteolysis"/>
    <property type="evidence" value="ECO:0007669"/>
    <property type="project" value="UniProtKB-KW"/>
</dbReference>
<feature type="domain" description="Peptidase S49" evidence="5">
    <location>
        <begin position="113"/>
        <end position="260"/>
    </location>
</feature>
<dbReference type="Gene3D" id="6.20.330.10">
    <property type="match status" value="1"/>
</dbReference>
<dbReference type="InterPro" id="IPR029045">
    <property type="entry name" value="ClpP/crotonase-like_dom_sf"/>
</dbReference>